<proteinExistence type="predicted"/>
<evidence type="ECO:0000256" key="1">
    <source>
        <dbReference type="SAM" id="MobiDB-lite"/>
    </source>
</evidence>
<evidence type="ECO:0000313" key="3">
    <source>
        <dbReference type="Proteomes" id="UP000823388"/>
    </source>
</evidence>
<keyword evidence="3" id="KW-1185">Reference proteome</keyword>
<feature type="region of interest" description="Disordered" evidence="1">
    <location>
        <begin position="211"/>
        <end position="235"/>
    </location>
</feature>
<dbReference type="EMBL" id="CM029044">
    <property type="protein sequence ID" value="KAG2606816.1"/>
    <property type="molecule type" value="Genomic_DNA"/>
</dbReference>
<gene>
    <name evidence="2" type="ORF">PVAP13_4NG230630</name>
</gene>
<feature type="region of interest" description="Disordered" evidence="1">
    <location>
        <begin position="17"/>
        <end position="75"/>
    </location>
</feature>
<accession>A0A8T0TE30</accession>
<protein>
    <submittedName>
        <fullName evidence="2">Uncharacterized protein</fullName>
    </submittedName>
</protein>
<comment type="caution">
    <text evidence="2">The sequence shown here is derived from an EMBL/GenBank/DDBJ whole genome shotgun (WGS) entry which is preliminary data.</text>
</comment>
<evidence type="ECO:0000313" key="2">
    <source>
        <dbReference type="EMBL" id="KAG2606816.1"/>
    </source>
</evidence>
<name>A0A8T0TE30_PANVG</name>
<dbReference type="AlphaFoldDB" id="A0A8T0TE30"/>
<reference evidence="2" key="1">
    <citation type="submission" date="2020-05" db="EMBL/GenBank/DDBJ databases">
        <title>WGS assembly of Panicum virgatum.</title>
        <authorList>
            <person name="Lovell J.T."/>
            <person name="Jenkins J."/>
            <person name="Shu S."/>
            <person name="Juenger T.E."/>
            <person name="Schmutz J."/>
        </authorList>
    </citation>
    <scope>NUCLEOTIDE SEQUENCE</scope>
    <source>
        <strain evidence="2">AP13</strain>
    </source>
</reference>
<organism evidence="2 3">
    <name type="scientific">Panicum virgatum</name>
    <name type="common">Blackwell switchgrass</name>
    <dbReference type="NCBI Taxonomy" id="38727"/>
    <lineage>
        <taxon>Eukaryota</taxon>
        <taxon>Viridiplantae</taxon>
        <taxon>Streptophyta</taxon>
        <taxon>Embryophyta</taxon>
        <taxon>Tracheophyta</taxon>
        <taxon>Spermatophyta</taxon>
        <taxon>Magnoliopsida</taxon>
        <taxon>Liliopsida</taxon>
        <taxon>Poales</taxon>
        <taxon>Poaceae</taxon>
        <taxon>PACMAD clade</taxon>
        <taxon>Panicoideae</taxon>
        <taxon>Panicodae</taxon>
        <taxon>Paniceae</taxon>
        <taxon>Panicinae</taxon>
        <taxon>Panicum</taxon>
        <taxon>Panicum sect. Hiantes</taxon>
    </lineage>
</organism>
<dbReference type="Proteomes" id="UP000823388">
    <property type="component" value="Chromosome 4N"/>
</dbReference>
<sequence length="235" mass="25811">MSMYSVAAELGLGKPAQALASPAPRPAPATGVPTTQSLAEVDQILPEASAEETPGTGADRGDQGGAPAAPEGDDALIDASEISVEIVAMQQSISEKQGAASAEEILERLPKIYANLNEDSMLLAEKMKLFQDNIKECQTFLTELANQSTVKSQKLKEVEEGLQLMVDKKSQLKEKTQEVDDLWNKHDTIEFERRQEKELLKKEIESLAKDNKALKERNQSLQEKNKSIVKNHKVE</sequence>